<dbReference type="EMBL" id="BART01023047">
    <property type="protein sequence ID" value="GAH03620.1"/>
    <property type="molecule type" value="Genomic_DNA"/>
</dbReference>
<comment type="caution">
    <text evidence="1">The sequence shown here is derived from an EMBL/GenBank/DDBJ whole genome shotgun (WGS) entry which is preliminary data.</text>
</comment>
<evidence type="ECO:0000313" key="1">
    <source>
        <dbReference type="EMBL" id="GAH03620.1"/>
    </source>
</evidence>
<sequence length="287" mass="28773">VSTTGDIEITTTGELNVEAIVPESVGASNFLELSDTPVAYTGHTLKVLQVTSGENSLEFTSTPTLTGTNFTNVPDGALTETYLRADGTIALAGEWDMGSQALTNVNIDSGDIANAVTNTEWDAAYTHVSSDGSDHSFINQSVVSGASPTFDGTNFTGIPDGSLDETYLRADGTIALAGAWDMGSQILTNVNIDSGVITGITDLLVADGGTGVSTFADGGLLVGAGAGAIEALGVGLTTQLLVGGGAGVNPAWGTDIPTAATIGGDYIYRATGIDVPLTDGGTGASSA</sequence>
<organism evidence="1">
    <name type="scientific">marine sediment metagenome</name>
    <dbReference type="NCBI Taxonomy" id="412755"/>
    <lineage>
        <taxon>unclassified sequences</taxon>
        <taxon>metagenomes</taxon>
        <taxon>ecological metagenomes</taxon>
    </lineage>
</organism>
<feature type="non-terminal residue" evidence="1">
    <location>
        <position position="287"/>
    </location>
</feature>
<gene>
    <name evidence="1" type="ORF">S01H4_42042</name>
</gene>
<proteinExistence type="predicted"/>
<protein>
    <submittedName>
        <fullName evidence="1">Uncharacterized protein</fullName>
    </submittedName>
</protein>
<reference evidence="1" key="1">
    <citation type="journal article" date="2014" name="Front. Microbiol.">
        <title>High frequency of phylogenetically diverse reductive dehalogenase-homologous genes in deep subseafloor sedimentary metagenomes.</title>
        <authorList>
            <person name="Kawai M."/>
            <person name="Futagami T."/>
            <person name="Toyoda A."/>
            <person name="Takaki Y."/>
            <person name="Nishi S."/>
            <person name="Hori S."/>
            <person name="Arai W."/>
            <person name="Tsubouchi T."/>
            <person name="Morono Y."/>
            <person name="Uchiyama I."/>
            <person name="Ito T."/>
            <person name="Fujiyama A."/>
            <person name="Inagaki F."/>
            <person name="Takami H."/>
        </authorList>
    </citation>
    <scope>NUCLEOTIDE SEQUENCE</scope>
    <source>
        <strain evidence="1">Expedition CK06-06</strain>
    </source>
</reference>
<name>X1D5R7_9ZZZZ</name>
<accession>X1D5R7</accession>
<dbReference type="AlphaFoldDB" id="X1D5R7"/>
<feature type="non-terminal residue" evidence="1">
    <location>
        <position position="1"/>
    </location>
</feature>